<gene>
    <name evidence="1" type="ORF">H1D41_03815</name>
</gene>
<proteinExistence type="predicted"/>
<dbReference type="AlphaFoldDB" id="A0A8J7LKI4"/>
<evidence type="ECO:0000313" key="2">
    <source>
        <dbReference type="Proteomes" id="UP000640583"/>
    </source>
</evidence>
<name>A0A8J7LKI4_9RHOB</name>
<dbReference type="Proteomes" id="UP000640583">
    <property type="component" value="Unassembled WGS sequence"/>
</dbReference>
<comment type="caution">
    <text evidence="1">The sequence shown here is derived from an EMBL/GenBank/DDBJ whole genome shotgun (WGS) entry which is preliminary data.</text>
</comment>
<sequence>MSDGKFGADEQKFIGLLMIDLGLSPEMLDDIISEVNGGTPDTKETA</sequence>
<evidence type="ECO:0000313" key="1">
    <source>
        <dbReference type="EMBL" id="MBI1492759.1"/>
    </source>
</evidence>
<dbReference type="EMBL" id="JADCKQ010000002">
    <property type="protein sequence ID" value="MBI1492759.1"/>
    <property type="molecule type" value="Genomic_DNA"/>
</dbReference>
<keyword evidence="2" id="KW-1185">Reference proteome</keyword>
<protein>
    <submittedName>
        <fullName evidence="1">Uncharacterized protein</fullName>
    </submittedName>
</protein>
<dbReference type="RefSeq" id="WP_228847658.1">
    <property type="nucleotide sequence ID" value="NZ_JADCKQ010000002.1"/>
</dbReference>
<reference evidence="1" key="1">
    <citation type="submission" date="2020-10" db="EMBL/GenBank/DDBJ databases">
        <title>Paenihalocynthiibacter styelae gen. nov., sp. nov., isolated from stalked sea squirt Styela clava.</title>
        <authorList>
            <person name="Kim Y.-O."/>
            <person name="Yoon J.-H."/>
        </authorList>
    </citation>
    <scope>NUCLEOTIDE SEQUENCE</scope>
    <source>
        <strain evidence="1">MYP1-1</strain>
    </source>
</reference>
<organism evidence="1 2">
    <name type="scientific">Halocynthiibacter styelae</name>
    <dbReference type="NCBI Taxonomy" id="2761955"/>
    <lineage>
        <taxon>Bacteria</taxon>
        <taxon>Pseudomonadati</taxon>
        <taxon>Pseudomonadota</taxon>
        <taxon>Alphaproteobacteria</taxon>
        <taxon>Rhodobacterales</taxon>
        <taxon>Paracoccaceae</taxon>
        <taxon>Halocynthiibacter</taxon>
    </lineage>
</organism>
<accession>A0A8J7LKI4</accession>